<dbReference type="Proteomes" id="UP000029452">
    <property type="component" value="Unassembled WGS sequence"/>
</dbReference>
<reference evidence="1 2" key="1">
    <citation type="submission" date="2014-06" db="EMBL/GenBank/DDBJ databases">
        <title>Draft genome sequence of iron oxidizing acidophile Leptospirillum ferriphilum DSM14647.</title>
        <authorList>
            <person name="Cardenas J.P."/>
            <person name="Lazcano M."/>
            <person name="Ossandon F.J."/>
            <person name="Corbett M."/>
            <person name="Holmes D.S."/>
            <person name="Watkin E."/>
        </authorList>
    </citation>
    <scope>NUCLEOTIDE SEQUENCE [LARGE SCALE GENOMIC DNA]</scope>
    <source>
        <strain evidence="1 2">DSM 14647</strain>
    </source>
</reference>
<evidence type="ECO:0000313" key="2">
    <source>
        <dbReference type="Proteomes" id="UP000029452"/>
    </source>
</evidence>
<dbReference type="RefSeq" id="WP_052157846.1">
    <property type="nucleotide sequence ID" value="NZ_JPGK01000005.1"/>
</dbReference>
<dbReference type="OrthoDB" id="9794018at2"/>
<protein>
    <submittedName>
        <fullName evidence="1">Uncharacterized protein</fullName>
    </submittedName>
</protein>
<sequence>MSIKQSGHKLQKLPFCISPDEDRFGVSVTDEILSLLESSAPVAICVSGGKDSQASAIRVSEYLDSISHNGPRILVHSDLGSVEWKDSLPVCERLAKRLSLDLLVLRRKAGDMMERWETRWKNNVERYANLSSVKLILPWSTPSMRFCTSELKTAVITSDLVKRFPGQSIVSVSGIRHAESSARAKMPVARVQPKLSRKGVTGWDWHPLIER</sequence>
<comment type="caution">
    <text evidence="1">The sequence shown here is derived from an EMBL/GenBank/DDBJ whole genome shotgun (WGS) entry which is preliminary data.</text>
</comment>
<dbReference type="Gene3D" id="3.40.50.620">
    <property type="entry name" value="HUPs"/>
    <property type="match status" value="1"/>
</dbReference>
<name>A0A094WB99_9BACT</name>
<dbReference type="PATRIC" id="fig|178606.4.peg.1488"/>
<dbReference type="EMBL" id="JPGK01000005">
    <property type="protein sequence ID" value="KGA93775.1"/>
    <property type="molecule type" value="Genomic_DNA"/>
</dbReference>
<evidence type="ECO:0000313" key="1">
    <source>
        <dbReference type="EMBL" id="KGA93775.1"/>
    </source>
</evidence>
<dbReference type="AlphaFoldDB" id="A0A094WB99"/>
<accession>A0A094WB99</accession>
<gene>
    <name evidence="1" type="ORF">LptCag_1485</name>
</gene>
<dbReference type="SUPFAM" id="SSF52402">
    <property type="entry name" value="Adenine nucleotide alpha hydrolases-like"/>
    <property type="match status" value="1"/>
</dbReference>
<organism evidence="1 2">
    <name type="scientific">Leptospirillum ferriphilum</name>
    <dbReference type="NCBI Taxonomy" id="178606"/>
    <lineage>
        <taxon>Bacteria</taxon>
        <taxon>Pseudomonadati</taxon>
        <taxon>Nitrospirota</taxon>
        <taxon>Nitrospiria</taxon>
        <taxon>Nitrospirales</taxon>
        <taxon>Nitrospiraceae</taxon>
        <taxon>Leptospirillum</taxon>
    </lineage>
</organism>
<proteinExistence type="predicted"/>
<dbReference type="InterPro" id="IPR014729">
    <property type="entry name" value="Rossmann-like_a/b/a_fold"/>
</dbReference>